<reference evidence="1" key="1">
    <citation type="submission" date="2018-12" db="EMBL/GenBank/DDBJ databases">
        <authorList>
            <person name="Will S."/>
            <person name="Neumann-Schaal M."/>
            <person name="Henke P."/>
        </authorList>
    </citation>
    <scope>NUCLEOTIDE SEQUENCE</scope>
    <source>
        <strain evidence="1">PCC 7102</strain>
    </source>
</reference>
<accession>A0A433URY6</accession>
<evidence type="ECO:0008006" key="3">
    <source>
        <dbReference type="Google" id="ProtNLM"/>
    </source>
</evidence>
<evidence type="ECO:0000313" key="2">
    <source>
        <dbReference type="Proteomes" id="UP000271624"/>
    </source>
</evidence>
<sequence>MINGTFGVEDALLFEIELIASDGSGLEIESMFDTGFSGWLAINDQDIDDFGWIYIDQEDMRTAQGTSSFDIYVGKIKLMVRNMISLYM</sequence>
<gene>
    <name evidence="1" type="ORF">DSM106972_087560</name>
</gene>
<evidence type="ECO:0000313" key="1">
    <source>
        <dbReference type="EMBL" id="RUS96569.1"/>
    </source>
</evidence>
<protein>
    <recommendedName>
        <fullName evidence="3">Aspartyl protease</fullName>
    </recommendedName>
</protein>
<comment type="caution">
    <text evidence="1">The sequence shown here is derived from an EMBL/GenBank/DDBJ whole genome shotgun (WGS) entry which is preliminary data.</text>
</comment>
<name>A0A433URY6_9CYAN</name>
<dbReference type="Proteomes" id="UP000271624">
    <property type="component" value="Unassembled WGS sequence"/>
</dbReference>
<organism evidence="1 2">
    <name type="scientific">Dulcicalothrix desertica PCC 7102</name>
    <dbReference type="NCBI Taxonomy" id="232991"/>
    <lineage>
        <taxon>Bacteria</taxon>
        <taxon>Bacillati</taxon>
        <taxon>Cyanobacteriota</taxon>
        <taxon>Cyanophyceae</taxon>
        <taxon>Nostocales</taxon>
        <taxon>Calotrichaceae</taxon>
        <taxon>Dulcicalothrix</taxon>
    </lineage>
</organism>
<proteinExistence type="predicted"/>
<reference evidence="1" key="2">
    <citation type="journal article" date="2019" name="Genome Biol. Evol.">
        <title>Day and night: Metabolic profiles and evolutionary relationships of six axenic non-marine cyanobacteria.</title>
        <authorList>
            <person name="Will S.E."/>
            <person name="Henke P."/>
            <person name="Boedeker C."/>
            <person name="Huang S."/>
            <person name="Brinkmann H."/>
            <person name="Rohde M."/>
            <person name="Jarek M."/>
            <person name="Friedl T."/>
            <person name="Seufert S."/>
            <person name="Schumacher M."/>
            <person name="Overmann J."/>
            <person name="Neumann-Schaal M."/>
            <person name="Petersen J."/>
        </authorList>
    </citation>
    <scope>NUCLEOTIDE SEQUENCE [LARGE SCALE GENOMIC DNA]</scope>
    <source>
        <strain evidence="1">PCC 7102</strain>
    </source>
</reference>
<dbReference type="AlphaFoldDB" id="A0A433URY6"/>
<dbReference type="EMBL" id="RSCL01000036">
    <property type="protein sequence ID" value="RUS96569.1"/>
    <property type="molecule type" value="Genomic_DNA"/>
</dbReference>
<keyword evidence="2" id="KW-1185">Reference proteome</keyword>